<protein>
    <submittedName>
        <fullName evidence="1">Uncharacterized protein</fullName>
    </submittedName>
</protein>
<gene>
    <name evidence="1" type="ORF">MANES_06G010900</name>
</gene>
<sequence length="33" mass="3926">MVSREEENVKLRTRRKVCKNNFCESIFVSTAIH</sequence>
<accession>A0A2C9VLR3</accession>
<dbReference type="AlphaFoldDB" id="A0A2C9VLR3"/>
<dbReference type="EMBL" id="CM004392">
    <property type="protein sequence ID" value="OAY46581.1"/>
    <property type="molecule type" value="Genomic_DNA"/>
</dbReference>
<evidence type="ECO:0000313" key="1">
    <source>
        <dbReference type="EMBL" id="OAY46581.1"/>
    </source>
</evidence>
<name>A0A2C9VLR3_MANES</name>
<reference evidence="1" key="1">
    <citation type="submission" date="2016-02" db="EMBL/GenBank/DDBJ databases">
        <title>WGS assembly of Manihot esculenta.</title>
        <authorList>
            <person name="Bredeson J.V."/>
            <person name="Prochnik S.E."/>
            <person name="Lyons J.B."/>
            <person name="Schmutz J."/>
            <person name="Grimwood J."/>
            <person name="Vrebalov J."/>
            <person name="Bart R.S."/>
            <person name="Amuge T."/>
            <person name="Ferguson M.E."/>
            <person name="Green R."/>
            <person name="Putnam N."/>
            <person name="Stites J."/>
            <person name="Rounsley S."/>
            <person name="Rokhsar D.S."/>
        </authorList>
    </citation>
    <scope>NUCLEOTIDE SEQUENCE [LARGE SCALE GENOMIC DNA]</scope>
    <source>
        <tissue evidence="1">Leaf</tissue>
    </source>
</reference>
<organism evidence="1">
    <name type="scientific">Manihot esculenta</name>
    <name type="common">Cassava</name>
    <name type="synonym">Jatropha manihot</name>
    <dbReference type="NCBI Taxonomy" id="3983"/>
    <lineage>
        <taxon>Eukaryota</taxon>
        <taxon>Viridiplantae</taxon>
        <taxon>Streptophyta</taxon>
        <taxon>Embryophyta</taxon>
        <taxon>Tracheophyta</taxon>
        <taxon>Spermatophyta</taxon>
        <taxon>Magnoliopsida</taxon>
        <taxon>eudicotyledons</taxon>
        <taxon>Gunneridae</taxon>
        <taxon>Pentapetalae</taxon>
        <taxon>rosids</taxon>
        <taxon>fabids</taxon>
        <taxon>Malpighiales</taxon>
        <taxon>Euphorbiaceae</taxon>
        <taxon>Crotonoideae</taxon>
        <taxon>Manihoteae</taxon>
        <taxon>Manihot</taxon>
    </lineage>
</organism>
<proteinExistence type="predicted"/>